<reference evidence="1 2" key="2">
    <citation type="journal article" date="2022" name="Mol. Ecol. Resour.">
        <title>The genomes of chicory, endive, great burdock and yacon provide insights into Asteraceae paleo-polyploidization history and plant inulin production.</title>
        <authorList>
            <person name="Fan W."/>
            <person name="Wang S."/>
            <person name="Wang H."/>
            <person name="Wang A."/>
            <person name="Jiang F."/>
            <person name="Liu H."/>
            <person name="Zhao H."/>
            <person name="Xu D."/>
            <person name="Zhang Y."/>
        </authorList>
    </citation>
    <scope>NUCLEOTIDE SEQUENCE [LARGE SCALE GENOMIC DNA]</scope>
    <source>
        <strain evidence="2">cv. Yunnan</strain>
        <tissue evidence="1">Leaves</tissue>
    </source>
</reference>
<comment type="caution">
    <text evidence="1">The sequence shown here is derived from an EMBL/GenBank/DDBJ whole genome shotgun (WGS) entry which is preliminary data.</text>
</comment>
<name>A0ACB9CF23_9ASTR</name>
<reference evidence="2" key="1">
    <citation type="journal article" date="2022" name="Mol. Ecol. Resour.">
        <title>The genomes of chicory, endive, great burdock and yacon provide insights into Asteraceae palaeo-polyploidization history and plant inulin production.</title>
        <authorList>
            <person name="Fan W."/>
            <person name="Wang S."/>
            <person name="Wang H."/>
            <person name="Wang A."/>
            <person name="Jiang F."/>
            <person name="Liu H."/>
            <person name="Zhao H."/>
            <person name="Xu D."/>
            <person name="Zhang Y."/>
        </authorList>
    </citation>
    <scope>NUCLEOTIDE SEQUENCE [LARGE SCALE GENOMIC DNA]</scope>
    <source>
        <strain evidence="2">cv. Yunnan</strain>
    </source>
</reference>
<protein>
    <submittedName>
        <fullName evidence="1">Uncharacterized protein</fullName>
    </submittedName>
</protein>
<dbReference type="EMBL" id="CM042038">
    <property type="protein sequence ID" value="KAI3732851.1"/>
    <property type="molecule type" value="Genomic_DNA"/>
</dbReference>
<evidence type="ECO:0000313" key="1">
    <source>
        <dbReference type="EMBL" id="KAI3732851.1"/>
    </source>
</evidence>
<organism evidence="1 2">
    <name type="scientific">Smallanthus sonchifolius</name>
    <dbReference type="NCBI Taxonomy" id="185202"/>
    <lineage>
        <taxon>Eukaryota</taxon>
        <taxon>Viridiplantae</taxon>
        <taxon>Streptophyta</taxon>
        <taxon>Embryophyta</taxon>
        <taxon>Tracheophyta</taxon>
        <taxon>Spermatophyta</taxon>
        <taxon>Magnoliopsida</taxon>
        <taxon>eudicotyledons</taxon>
        <taxon>Gunneridae</taxon>
        <taxon>Pentapetalae</taxon>
        <taxon>asterids</taxon>
        <taxon>campanulids</taxon>
        <taxon>Asterales</taxon>
        <taxon>Asteraceae</taxon>
        <taxon>Asteroideae</taxon>
        <taxon>Heliantheae alliance</taxon>
        <taxon>Millerieae</taxon>
        <taxon>Smallanthus</taxon>
    </lineage>
</organism>
<sequence length="91" mass="10387">MLVCRRRFHHHFHQGIEGTSLVLKTLIFPSQTLIFLIQQSSPPSNLLLFIDYLQGLFEAFGGTVTTTDFVDFIQGFFEAASFQYCHNQGLC</sequence>
<accession>A0ACB9CF23</accession>
<dbReference type="Proteomes" id="UP001056120">
    <property type="component" value="Linkage Group LG21"/>
</dbReference>
<evidence type="ECO:0000313" key="2">
    <source>
        <dbReference type="Proteomes" id="UP001056120"/>
    </source>
</evidence>
<gene>
    <name evidence="1" type="ORF">L1987_64061</name>
</gene>
<proteinExistence type="predicted"/>
<keyword evidence="2" id="KW-1185">Reference proteome</keyword>